<keyword evidence="9" id="KW-0624">Polysaccharide degradation</keyword>
<dbReference type="EMBL" id="ML736157">
    <property type="protein sequence ID" value="KAE8383079.1"/>
    <property type="molecule type" value="Genomic_DNA"/>
</dbReference>
<proteinExistence type="inferred from homology"/>
<dbReference type="PANTHER" id="PTHR31297">
    <property type="entry name" value="GLUCAN ENDO-1,6-BETA-GLUCOSIDASE B"/>
    <property type="match status" value="1"/>
</dbReference>
<keyword evidence="5 10" id="KW-0378">Hydrolase</keyword>
<dbReference type="AlphaFoldDB" id="A0A5N7BMR9"/>
<dbReference type="GO" id="GO:0004338">
    <property type="term" value="F:glucan exo-1,3-beta-glucosidase activity"/>
    <property type="evidence" value="ECO:0007669"/>
    <property type="project" value="TreeGrafter"/>
</dbReference>
<accession>A0A5N7BMR9</accession>
<sequence length="76" mass="8687">MEEWMASSEWSSMGCSGYKSEWDCVEGIGQDAANTAFKKHWQTWITEDDIARMVSYGLNTIRVRHQVAVRIMASLV</sequence>
<protein>
    <submittedName>
        <fullName evidence="10">Glycoside hydrolase superfamily</fullName>
    </submittedName>
</protein>
<evidence type="ECO:0000256" key="1">
    <source>
        <dbReference type="ARBA" id="ARBA00004613"/>
    </source>
</evidence>
<organism evidence="10 11">
    <name type="scientific">Aspergillus bertholletiae</name>
    <dbReference type="NCBI Taxonomy" id="1226010"/>
    <lineage>
        <taxon>Eukaryota</taxon>
        <taxon>Fungi</taxon>
        <taxon>Dikarya</taxon>
        <taxon>Ascomycota</taxon>
        <taxon>Pezizomycotina</taxon>
        <taxon>Eurotiomycetes</taxon>
        <taxon>Eurotiomycetidae</taxon>
        <taxon>Eurotiales</taxon>
        <taxon>Aspergillaceae</taxon>
        <taxon>Aspergillus</taxon>
        <taxon>Aspergillus subgen. Circumdati</taxon>
    </lineage>
</organism>
<dbReference type="GO" id="GO:0005576">
    <property type="term" value="C:extracellular region"/>
    <property type="evidence" value="ECO:0007669"/>
    <property type="project" value="UniProtKB-SubCell"/>
</dbReference>
<evidence type="ECO:0000256" key="8">
    <source>
        <dbReference type="ARBA" id="ARBA00023295"/>
    </source>
</evidence>
<evidence type="ECO:0000256" key="6">
    <source>
        <dbReference type="ARBA" id="ARBA00023180"/>
    </source>
</evidence>
<evidence type="ECO:0000256" key="7">
    <source>
        <dbReference type="ARBA" id="ARBA00023277"/>
    </source>
</evidence>
<keyword evidence="8" id="KW-0326">Glycosidase</keyword>
<dbReference type="InterPro" id="IPR050386">
    <property type="entry name" value="Glycosyl_hydrolase_5"/>
</dbReference>
<evidence type="ECO:0000313" key="10">
    <source>
        <dbReference type="EMBL" id="KAE8383079.1"/>
    </source>
</evidence>
<evidence type="ECO:0000313" key="11">
    <source>
        <dbReference type="Proteomes" id="UP000326198"/>
    </source>
</evidence>
<gene>
    <name evidence="10" type="ORF">BDV26DRAFT_180448</name>
</gene>
<evidence type="ECO:0000256" key="2">
    <source>
        <dbReference type="ARBA" id="ARBA00005641"/>
    </source>
</evidence>
<keyword evidence="4" id="KW-0732">Signal</keyword>
<dbReference type="SUPFAM" id="SSF51445">
    <property type="entry name" value="(Trans)glycosidases"/>
    <property type="match status" value="1"/>
</dbReference>
<keyword evidence="6" id="KW-0325">Glycoprotein</keyword>
<comment type="subcellular location">
    <subcellularLocation>
        <location evidence="1">Secreted</location>
    </subcellularLocation>
</comment>
<dbReference type="GO" id="GO:0009251">
    <property type="term" value="P:glucan catabolic process"/>
    <property type="evidence" value="ECO:0007669"/>
    <property type="project" value="TreeGrafter"/>
</dbReference>
<evidence type="ECO:0000256" key="5">
    <source>
        <dbReference type="ARBA" id="ARBA00022801"/>
    </source>
</evidence>
<keyword evidence="3" id="KW-0964">Secreted</keyword>
<dbReference type="Proteomes" id="UP000326198">
    <property type="component" value="Unassembled WGS sequence"/>
</dbReference>
<comment type="similarity">
    <text evidence="2">Belongs to the glycosyl hydrolase 5 (cellulase A) family.</text>
</comment>
<dbReference type="PANTHER" id="PTHR31297:SF39">
    <property type="entry name" value="GLUCAN ENDO-1,6-BETA-GLUCOSIDASE B"/>
    <property type="match status" value="1"/>
</dbReference>
<dbReference type="InterPro" id="IPR017853">
    <property type="entry name" value="GH"/>
</dbReference>
<evidence type="ECO:0000256" key="9">
    <source>
        <dbReference type="ARBA" id="ARBA00023326"/>
    </source>
</evidence>
<evidence type="ECO:0000256" key="4">
    <source>
        <dbReference type="ARBA" id="ARBA00022729"/>
    </source>
</evidence>
<reference evidence="10 11" key="1">
    <citation type="submission" date="2019-04" db="EMBL/GenBank/DDBJ databases">
        <title>Friends and foes A comparative genomics studyof 23 Aspergillus species from section Flavi.</title>
        <authorList>
            <consortium name="DOE Joint Genome Institute"/>
            <person name="Kjaerbolling I."/>
            <person name="Vesth T."/>
            <person name="Frisvad J.C."/>
            <person name="Nybo J.L."/>
            <person name="Theobald S."/>
            <person name="Kildgaard S."/>
            <person name="Isbrandt T."/>
            <person name="Kuo A."/>
            <person name="Sato A."/>
            <person name="Lyhne E.K."/>
            <person name="Kogle M.E."/>
            <person name="Wiebenga A."/>
            <person name="Kun R.S."/>
            <person name="Lubbers R.J."/>
            <person name="Makela M.R."/>
            <person name="Barry K."/>
            <person name="Chovatia M."/>
            <person name="Clum A."/>
            <person name="Daum C."/>
            <person name="Haridas S."/>
            <person name="He G."/>
            <person name="LaButti K."/>
            <person name="Lipzen A."/>
            <person name="Mondo S."/>
            <person name="Riley R."/>
            <person name="Salamov A."/>
            <person name="Simmons B.A."/>
            <person name="Magnuson J.K."/>
            <person name="Henrissat B."/>
            <person name="Mortensen U.H."/>
            <person name="Larsen T.O."/>
            <person name="Devries R.P."/>
            <person name="Grigoriev I.V."/>
            <person name="Machida M."/>
            <person name="Baker S.E."/>
            <person name="Andersen M.R."/>
        </authorList>
    </citation>
    <scope>NUCLEOTIDE SEQUENCE [LARGE SCALE GENOMIC DNA]</scope>
    <source>
        <strain evidence="10 11">IBT 29228</strain>
    </source>
</reference>
<dbReference type="GO" id="GO:0009986">
    <property type="term" value="C:cell surface"/>
    <property type="evidence" value="ECO:0007669"/>
    <property type="project" value="TreeGrafter"/>
</dbReference>
<keyword evidence="7" id="KW-0119">Carbohydrate metabolism</keyword>
<dbReference type="Gene3D" id="3.20.20.80">
    <property type="entry name" value="Glycosidases"/>
    <property type="match status" value="1"/>
</dbReference>
<name>A0A5N7BMR9_9EURO</name>
<keyword evidence="11" id="KW-1185">Reference proteome</keyword>
<dbReference type="OrthoDB" id="1887033at2759"/>
<evidence type="ECO:0000256" key="3">
    <source>
        <dbReference type="ARBA" id="ARBA00022525"/>
    </source>
</evidence>